<organism evidence="3">
    <name type="scientific">viral metagenome</name>
    <dbReference type="NCBI Taxonomy" id="1070528"/>
    <lineage>
        <taxon>unclassified sequences</taxon>
        <taxon>metagenomes</taxon>
        <taxon>organismal metagenomes</taxon>
    </lineage>
</organism>
<proteinExistence type="predicted"/>
<dbReference type="GO" id="GO:0008408">
    <property type="term" value="F:3'-5' exonuclease activity"/>
    <property type="evidence" value="ECO:0007669"/>
    <property type="project" value="InterPro"/>
</dbReference>
<dbReference type="GO" id="GO:0003887">
    <property type="term" value="F:DNA-directed DNA polymerase activity"/>
    <property type="evidence" value="ECO:0007669"/>
    <property type="project" value="InterPro"/>
</dbReference>
<dbReference type="InterPro" id="IPR002562">
    <property type="entry name" value="3'-5'_exonuclease_dom"/>
</dbReference>
<dbReference type="PANTHER" id="PTHR10133">
    <property type="entry name" value="DNA POLYMERASE I"/>
    <property type="match status" value="1"/>
</dbReference>
<dbReference type="Gene3D" id="1.10.150.20">
    <property type="entry name" value="5' to 3' exonuclease, C-terminal subdomain"/>
    <property type="match status" value="1"/>
</dbReference>
<keyword evidence="1" id="KW-0235">DNA replication</keyword>
<sequence>MKVKLIAQYHPASALHQPRLWATIIDDWENLPEKVDSDYTVVGWAEVKKWVLAKERAIKYMSMDTENAPNGSLGRWSVAYKDDQGRLCVWSNFGQEHHLRLKQLFASTTVIFHNYKWDRRVLLANRMPIPTNAVDTMLAAYCLSLGRQDIRSQSSSNNDVIGGLGLKYLARRHLGMEMQAWGDVLDEPEAQKVYNAKDSVSTYLLWEKWERNLPKHFWDIDMPLLGVIIDMENRGIAISPGLIKSYDQHLTKEIEKIDLPLNPNANQQIQSYIYGELGIEPFKFTETGMPSTDEDVLEKIDDPIVQGILKYRKLAKEKGTYVDNYTRGFGIDGRLHCEFKQCRTTTGRLSSNNPNLQNVPREGEMRKLFVASEGHKLIRVDWSQLELRIFAALTQDPEMVRAFQDPNTDIHQETAEALGVTRDIAKNINFLMLYGGTEWRISREYGVPLEEAKAYLRLYHYKYKHIQKYFDDIKRQASTDKEVFSYFGRKRRMDALFADDWRVREQGLKEAYNMGIQSTAVDVVKLAMIDLHYKHQAKLLLQVHDELVLEVPTKEANSYAEWLFEYLPSLIEINGMRFPVEVGVGDSWAGAKEDTKKREERRKGK</sequence>
<reference evidence="3" key="1">
    <citation type="submission" date="2020-03" db="EMBL/GenBank/DDBJ databases">
        <title>The deep terrestrial virosphere.</title>
        <authorList>
            <person name="Holmfeldt K."/>
            <person name="Nilsson E."/>
            <person name="Simone D."/>
            <person name="Lopez-Fernandez M."/>
            <person name="Wu X."/>
            <person name="de Brujin I."/>
            <person name="Lundin D."/>
            <person name="Andersson A."/>
            <person name="Bertilsson S."/>
            <person name="Dopson M."/>
        </authorList>
    </citation>
    <scope>NUCLEOTIDE SEQUENCE</scope>
    <source>
        <strain evidence="3">MM415B00562</strain>
    </source>
</reference>
<dbReference type="Pfam" id="PF00476">
    <property type="entry name" value="DNA_pol_A"/>
    <property type="match status" value="1"/>
</dbReference>
<dbReference type="Gene3D" id="3.30.420.10">
    <property type="entry name" value="Ribonuclease H-like superfamily/Ribonuclease H"/>
    <property type="match status" value="1"/>
</dbReference>
<dbReference type="Gene3D" id="3.30.70.370">
    <property type="match status" value="1"/>
</dbReference>
<dbReference type="InterPro" id="IPR043502">
    <property type="entry name" value="DNA/RNA_pol_sf"/>
</dbReference>
<dbReference type="SMART" id="SM00482">
    <property type="entry name" value="POLAc"/>
    <property type="match status" value="1"/>
</dbReference>
<gene>
    <name evidence="3" type="ORF">MM415B00562_0015</name>
</gene>
<dbReference type="GO" id="GO:0006302">
    <property type="term" value="P:double-strand break repair"/>
    <property type="evidence" value="ECO:0007669"/>
    <property type="project" value="TreeGrafter"/>
</dbReference>
<dbReference type="InterPro" id="IPR036397">
    <property type="entry name" value="RNaseH_sf"/>
</dbReference>
<dbReference type="EMBL" id="MT141510">
    <property type="protein sequence ID" value="QJA63981.1"/>
    <property type="molecule type" value="Genomic_DNA"/>
</dbReference>
<accession>A0A6M3J4B6</accession>
<dbReference type="SUPFAM" id="SSF56672">
    <property type="entry name" value="DNA/RNA polymerases"/>
    <property type="match status" value="1"/>
</dbReference>
<dbReference type="Pfam" id="PF01612">
    <property type="entry name" value="DNA_pol_A_exo1"/>
    <property type="match status" value="1"/>
</dbReference>
<dbReference type="PRINTS" id="PR00868">
    <property type="entry name" value="DNAPOLI"/>
</dbReference>
<dbReference type="InterPro" id="IPR012337">
    <property type="entry name" value="RNaseH-like_sf"/>
</dbReference>
<protein>
    <submittedName>
        <fullName evidence="3">Putative DNA polymerase</fullName>
    </submittedName>
</protein>
<dbReference type="Gene3D" id="1.20.1060.10">
    <property type="entry name" value="Taq DNA Polymerase, Chain T, domain 4"/>
    <property type="match status" value="1"/>
</dbReference>
<dbReference type="PANTHER" id="PTHR10133:SF27">
    <property type="entry name" value="DNA POLYMERASE NU"/>
    <property type="match status" value="1"/>
</dbReference>
<name>A0A6M3J4B6_9ZZZZ</name>
<evidence type="ECO:0000256" key="1">
    <source>
        <dbReference type="ARBA" id="ARBA00022705"/>
    </source>
</evidence>
<dbReference type="GO" id="GO:0003677">
    <property type="term" value="F:DNA binding"/>
    <property type="evidence" value="ECO:0007669"/>
    <property type="project" value="InterPro"/>
</dbReference>
<evidence type="ECO:0000259" key="2">
    <source>
        <dbReference type="SMART" id="SM00482"/>
    </source>
</evidence>
<dbReference type="InterPro" id="IPR001098">
    <property type="entry name" value="DNA-dir_DNA_pol_A_palm_dom"/>
</dbReference>
<evidence type="ECO:0000313" key="3">
    <source>
        <dbReference type="EMBL" id="QJA63981.1"/>
    </source>
</evidence>
<feature type="domain" description="DNA-directed DNA polymerase family A palm" evidence="2">
    <location>
        <begin position="362"/>
        <end position="555"/>
    </location>
</feature>
<dbReference type="GO" id="GO:0006261">
    <property type="term" value="P:DNA-templated DNA replication"/>
    <property type="evidence" value="ECO:0007669"/>
    <property type="project" value="InterPro"/>
</dbReference>
<dbReference type="SUPFAM" id="SSF53098">
    <property type="entry name" value="Ribonuclease H-like"/>
    <property type="match status" value="1"/>
</dbReference>
<dbReference type="AlphaFoldDB" id="A0A6M3J4B6"/>
<dbReference type="InterPro" id="IPR002298">
    <property type="entry name" value="DNA_polymerase_A"/>
</dbReference>